<gene>
    <name evidence="2" type="ORF">CH330_00900</name>
</gene>
<protein>
    <submittedName>
        <fullName evidence="2">Uncharacterized protein</fullName>
    </submittedName>
</protein>
<keyword evidence="1" id="KW-0732">Signal</keyword>
<sequence length="343" mass="39016">MHRKHYAFMVTLGLVAAVALLTPSLAAQENHKPCLRQATVRPMEGVARTTFVATVEYSDIDGDVPAKVEVFIDNTVYSMRLIKGRAENGRYHARLTLPPGEHSYYFYAEDARGMSERYPRYGAKHGPYVGKRKPYNRPAFLTEGGVHFDHGTDKNIYTFSVYYRDRDEYRPPRAVRVVIDGIIHNMKLHKGNPNNGSYLYETVLPAAPHAYYFVATDGDGGCITHPHHGFLRGPEVVKSFNNPPHLGDKKIIPPIGNYRTKYAYTIHYRDKDFDVPSIALVYIDDIPQVMKLAAGKPYSGLYIFRTRHHVGYNHDYYFYFEDGSGGVCRYPDRGSFHGPVVTR</sequence>
<evidence type="ECO:0000313" key="3">
    <source>
        <dbReference type="Proteomes" id="UP000215559"/>
    </source>
</evidence>
<evidence type="ECO:0000256" key="1">
    <source>
        <dbReference type="SAM" id="SignalP"/>
    </source>
</evidence>
<evidence type="ECO:0000313" key="2">
    <source>
        <dbReference type="EMBL" id="OYD17107.1"/>
    </source>
</evidence>
<proteinExistence type="predicted"/>
<organism evidence="2 3">
    <name type="scientific">candidate division WOR-3 bacterium JGI_Cruoil_03_51_56</name>
    <dbReference type="NCBI Taxonomy" id="1973747"/>
    <lineage>
        <taxon>Bacteria</taxon>
        <taxon>Bacteria division WOR-3</taxon>
    </lineage>
</organism>
<feature type="chain" id="PRO_5012918096" evidence="1">
    <location>
        <begin position="28"/>
        <end position="343"/>
    </location>
</feature>
<dbReference type="EMBL" id="NOZP01000020">
    <property type="protein sequence ID" value="OYD17107.1"/>
    <property type="molecule type" value="Genomic_DNA"/>
</dbReference>
<dbReference type="Proteomes" id="UP000215559">
    <property type="component" value="Unassembled WGS sequence"/>
</dbReference>
<feature type="signal peptide" evidence="1">
    <location>
        <begin position="1"/>
        <end position="27"/>
    </location>
</feature>
<dbReference type="AlphaFoldDB" id="A0A235BZ98"/>
<comment type="caution">
    <text evidence="2">The sequence shown here is derived from an EMBL/GenBank/DDBJ whole genome shotgun (WGS) entry which is preliminary data.</text>
</comment>
<name>A0A235BZ98_UNCW3</name>
<reference evidence="2 3" key="1">
    <citation type="submission" date="2017-07" db="EMBL/GenBank/DDBJ databases">
        <title>Recovery of genomes from metagenomes via a dereplication, aggregation, and scoring strategy.</title>
        <authorList>
            <person name="Sieber C.M."/>
            <person name="Probst A.J."/>
            <person name="Sharrar A."/>
            <person name="Thomas B.C."/>
            <person name="Hess M."/>
            <person name="Tringe S.G."/>
            <person name="Banfield J.F."/>
        </authorList>
    </citation>
    <scope>NUCLEOTIDE SEQUENCE [LARGE SCALE GENOMIC DNA]</scope>
    <source>
        <strain evidence="2">JGI_Cruoil_03_51_56</strain>
    </source>
</reference>
<accession>A0A235BZ98</accession>